<dbReference type="InterPro" id="IPR005482">
    <property type="entry name" value="Biotin_COase_C"/>
</dbReference>
<dbReference type="InterPro" id="IPR011761">
    <property type="entry name" value="ATP-grasp"/>
</dbReference>
<dbReference type="Pfam" id="PF00289">
    <property type="entry name" value="Biotin_carb_N"/>
    <property type="match status" value="1"/>
</dbReference>
<dbReference type="Gene3D" id="3.30.470.20">
    <property type="entry name" value="ATP-grasp fold, B domain"/>
    <property type="match status" value="1"/>
</dbReference>
<dbReference type="InterPro" id="IPR011053">
    <property type="entry name" value="Single_hybrid_motif"/>
</dbReference>
<name>A0ABP0W2D9_9BRYO</name>
<keyword evidence="3 6" id="KW-0547">Nucleotide-binding</keyword>
<keyword evidence="5" id="KW-0092">Biotin</keyword>
<sequence length="749" mass="81901">MGRGSTAYRYVVLMAKPYWKWGQICRALSSSVPPIHKEDKVKRVGIKKILIANRGEIACRVMRTAQKLGVQTVAVYSDADRHAKHVHDADEAVHIGPAPASASYLNASAIVTAALETQAQAIHPGYGFLSESSQFAELCKQKGIIFMGPPSAAIQAMGDKSVAKTMMSAAGVPVVPGYHGEDQSVLLLQAEANRIGYPVLIKATQGGGGKGMRIVHSESEFSESLASAQRESQAAFGDSRVLIEKYVSQPRHIEVQIFGDKHGNVVHLNERDCSVQRRHQKIIEEAPAPHITSEFRQRIGQAAVNAAKAVGYESAGTVEFIVDTLSGDFYFMEMNTRLQVEHPVTEMVTGQDLVEWQIRVASGEVLPLQQDQIKLSGHSFEARIYAENVPKGFLPAAGLLHHYHPPAISSTVRVESGVGKGDAVSVFYDPMIAKLVVWGQDRSAALIKLHDCLTKFQISGLPTNIGFLKTLANHHAFAAGDVDTHFIERFKPDLLPVPLVKQDDAVPQETRVGAALAAAAISTTSSRSKEMGSKGFIWNSELGFRLNHEYSRILHFDWKPEAGDVPLVPLALRVTHGKLGDYTVEGHKLEKICITGKQVESDSHEYRLHVNNKSTSLSLVQFHQGGVSHVDLWEGERHHQFTVPMPQFDTSDELSGEHRSSGGQHERNQVQTPGAVIAPMAGRVVKLFADNGIKVKKGDAILVLEAMKMEHVVKAPVEGWVRGCKIEVGQQVSDNTILCHIEVGILEMN</sequence>
<comment type="cofactor">
    <cofactor evidence="1">
        <name>biotin</name>
        <dbReference type="ChEBI" id="CHEBI:57586"/>
    </cofactor>
</comment>
<dbReference type="PROSITE" id="PS50968">
    <property type="entry name" value="BIOTINYL_LIPOYL"/>
    <property type="match status" value="1"/>
</dbReference>
<dbReference type="InterPro" id="IPR011764">
    <property type="entry name" value="Biotin_carboxylation_dom"/>
</dbReference>
<feature type="domain" description="Biotin carboxylation" evidence="10">
    <location>
        <begin position="45"/>
        <end position="492"/>
    </location>
</feature>
<evidence type="ECO:0000256" key="1">
    <source>
        <dbReference type="ARBA" id="ARBA00001953"/>
    </source>
</evidence>
<dbReference type="Pfam" id="PF02786">
    <property type="entry name" value="CPSase_L_D2"/>
    <property type="match status" value="1"/>
</dbReference>
<evidence type="ECO:0000256" key="6">
    <source>
        <dbReference type="PROSITE-ProRule" id="PRU00409"/>
    </source>
</evidence>
<evidence type="ECO:0008006" key="13">
    <source>
        <dbReference type="Google" id="ProtNLM"/>
    </source>
</evidence>
<evidence type="ECO:0000256" key="5">
    <source>
        <dbReference type="ARBA" id="ARBA00023267"/>
    </source>
</evidence>
<dbReference type="InterPro" id="IPR045774">
    <property type="entry name" value="MCCA_BT_dom"/>
</dbReference>
<dbReference type="PROSITE" id="PS50979">
    <property type="entry name" value="BC"/>
    <property type="match status" value="1"/>
</dbReference>
<dbReference type="Gene3D" id="2.40.50.100">
    <property type="match status" value="1"/>
</dbReference>
<dbReference type="InterPro" id="IPR050856">
    <property type="entry name" value="Biotin_carboxylase_complex"/>
</dbReference>
<dbReference type="Pfam" id="PF19331">
    <property type="entry name" value="MCCA_BT"/>
    <property type="match status" value="1"/>
</dbReference>
<dbReference type="Pfam" id="PF02785">
    <property type="entry name" value="Biotin_carb_C"/>
    <property type="match status" value="1"/>
</dbReference>
<proteinExistence type="predicted"/>
<dbReference type="SUPFAM" id="SSF51230">
    <property type="entry name" value="Single hybrid motif"/>
    <property type="match status" value="1"/>
</dbReference>
<keyword evidence="2" id="KW-0436">Ligase</keyword>
<dbReference type="SUPFAM" id="SSF51246">
    <property type="entry name" value="Rudiment single hybrid motif"/>
    <property type="match status" value="1"/>
</dbReference>
<feature type="compositionally biased region" description="Basic and acidic residues" evidence="7">
    <location>
        <begin position="655"/>
        <end position="668"/>
    </location>
</feature>
<evidence type="ECO:0000259" key="9">
    <source>
        <dbReference type="PROSITE" id="PS50975"/>
    </source>
</evidence>
<dbReference type="Proteomes" id="UP001497444">
    <property type="component" value="Chromosome 13"/>
</dbReference>
<feature type="domain" description="ATP-grasp" evidence="9">
    <location>
        <begin position="164"/>
        <end position="362"/>
    </location>
</feature>
<accession>A0ABP0W2D9</accession>
<evidence type="ECO:0000256" key="4">
    <source>
        <dbReference type="ARBA" id="ARBA00022840"/>
    </source>
</evidence>
<dbReference type="PROSITE" id="PS00866">
    <property type="entry name" value="CPSASE_1"/>
    <property type="match status" value="1"/>
</dbReference>
<protein>
    <recommendedName>
        <fullName evidence="13">Methylcrotonoyl-CoA carboxylase subunit alpha, mitochondrial</fullName>
    </recommendedName>
</protein>
<dbReference type="PROSITE" id="PS00188">
    <property type="entry name" value="BIOTIN"/>
    <property type="match status" value="1"/>
</dbReference>
<dbReference type="PROSITE" id="PS50975">
    <property type="entry name" value="ATP_GRASP"/>
    <property type="match status" value="1"/>
</dbReference>
<gene>
    <name evidence="11" type="ORF">CSSPJE1EN1_LOCUS6412</name>
</gene>
<dbReference type="EMBL" id="OZ020108">
    <property type="protein sequence ID" value="CAK9260934.1"/>
    <property type="molecule type" value="Genomic_DNA"/>
</dbReference>
<organism evidence="11 12">
    <name type="scientific">Sphagnum jensenii</name>
    <dbReference type="NCBI Taxonomy" id="128206"/>
    <lineage>
        <taxon>Eukaryota</taxon>
        <taxon>Viridiplantae</taxon>
        <taxon>Streptophyta</taxon>
        <taxon>Embryophyta</taxon>
        <taxon>Bryophyta</taxon>
        <taxon>Sphagnophytina</taxon>
        <taxon>Sphagnopsida</taxon>
        <taxon>Sphagnales</taxon>
        <taxon>Sphagnaceae</taxon>
        <taxon>Sphagnum</taxon>
    </lineage>
</organism>
<evidence type="ECO:0000259" key="8">
    <source>
        <dbReference type="PROSITE" id="PS50968"/>
    </source>
</evidence>
<dbReference type="PROSITE" id="PS00867">
    <property type="entry name" value="CPSASE_2"/>
    <property type="match status" value="1"/>
</dbReference>
<evidence type="ECO:0000256" key="7">
    <source>
        <dbReference type="SAM" id="MobiDB-lite"/>
    </source>
</evidence>
<keyword evidence="4 6" id="KW-0067">ATP-binding</keyword>
<evidence type="ECO:0000256" key="3">
    <source>
        <dbReference type="ARBA" id="ARBA00022741"/>
    </source>
</evidence>
<evidence type="ECO:0000313" key="11">
    <source>
        <dbReference type="EMBL" id="CAK9260934.1"/>
    </source>
</evidence>
<dbReference type="InterPro" id="IPR011054">
    <property type="entry name" value="Rudment_hybrid_motif"/>
</dbReference>
<dbReference type="SUPFAM" id="SSF56059">
    <property type="entry name" value="Glutathione synthetase ATP-binding domain-like"/>
    <property type="match status" value="1"/>
</dbReference>
<dbReference type="SMART" id="SM00878">
    <property type="entry name" value="Biotin_carb_C"/>
    <property type="match status" value="1"/>
</dbReference>
<dbReference type="Pfam" id="PF00364">
    <property type="entry name" value="Biotin_lipoyl"/>
    <property type="match status" value="1"/>
</dbReference>
<dbReference type="NCBIfam" id="NF006367">
    <property type="entry name" value="PRK08591.1"/>
    <property type="match status" value="1"/>
</dbReference>
<evidence type="ECO:0000259" key="10">
    <source>
        <dbReference type="PROSITE" id="PS50979"/>
    </source>
</evidence>
<dbReference type="InterPro" id="IPR016185">
    <property type="entry name" value="PreATP-grasp_dom_sf"/>
</dbReference>
<dbReference type="InterPro" id="IPR005479">
    <property type="entry name" value="CPAse_ATP-bd"/>
</dbReference>
<dbReference type="PANTHER" id="PTHR18866:SF33">
    <property type="entry name" value="METHYLCROTONOYL-COA CARBOXYLASE SUBUNIT ALPHA, MITOCHONDRIAL-RELATED"/>
    <property type="match status" value="1"/>
</dbReference>
<keyword evidence="12" id="KW-1185">Reference proteome</keyword>
<dbReference type="PANTHER" id="PTHR18866">
    <property type="entry name" value="CARBOXYLASE:PYRUVATE/ACETYL-COA/PROPIONYL-COA CARBOXYLASE"/>
    <property type="match status" value="1"/>
</dbReference>
<evidence type="ECO:0000313" key="12">
    <source>
        <dbReference type="Proteomes" id="UP001497444"/>
    </source>
</evidence>
<feature type="region of interest" description="Disordered" evidence="7">
    <location>
        <begin position="648"/>
        <end position="670"/>
    </location>
</feature>
<feature type="domain" description="Lipoyl-binding" evidence="8">
    <location>
        <begin position="667"/>
        <end position="742"/>
    </location>
</feature>
<dbReference type="InterPro" id="IPR005481">
    <property type="entry name" value="BC-like_N"/>
</dbReference>
<evidence type="ECO:0000256" key="2">
    <source>
        <dbReference type="ARBA" id="ARBA00022598"/>
    </source>
</evidence>
<reference evidence="11" key="1">
    <citation type="submission" date="2024-02" db="EMBL/GenBank/DDBJ databases">
        <authorList>
            <consortium name="ELIXIR-Norway"/>
            <consortium name="Elixir Norway"/>
        </authorList>
    </citation>
    <scope>NUCLEOTIDE SEQUENCE</scope>
</reference>
<dbReference type="InterPro" id="IPR001882">
    <property type="entry name" value="Biotin_BS"/>
</dbReference>
<dbReference type="InterPro" id="IPR000089">
    <property type="entry name" value="Biotin_lipoyl"/>
</dbReference>
<dbReference type="SUPFAM" id="SSF52440">
    <property type="entry name" value="PreATP-grasp domain"/>
    <property type="match status" value="1"/>
</dbReference>
<dbReference type="CDD" id="cd06850">
    <property type="entry name" value="biotinyl_domain"/>
    <property type="match status" value="1"/>
</dbReference>